<evidence type="ECO:0000256" key="1">
    <source>
        <dbReference type="ARBA" id="ARBA00001274"/>
    </source>
</evidence>
<comment type="similarity">
    <text evidence="6">Belongs to the serine/threonine dehydratase family.</text>
</comment>
<dbReference type="CDD" id="cd01562">
    <property type="entry name" value="Thr-dehyd"/>
    <property type="match status" value="1"/>
</dbReference>
<evidence type="ECO:0000256" key="5">
    <source>
        <dbReference type="ARBA" id="ARBA00001946"/>
    </source>
</evidence>
<comment type="catalytic activity">
    <reaction evidence="1">
        <text>L-threonine = 2-oxobutanoate + NH4(+)</text>
        <dbReference type="Rhea" id="RHEA:22108"/>
        <dbReference type="ChEBI" id="CHEBI:16763"/>
        <dbReference type="ChEBI" id="CHEBI:28938"/>
        <dbReference type="ChEBI" id="CHEBI:57926"/>
        <dbReference type="EC" id="4.3.1.19"/>
    </reaction>
</comment>
<dbReference type="SUPFAM" id="SSF53686">
    <property type="entry name" value="Tryptophan synthase beta subunit-like PLP-dependent enzymes"/>
    <property type="match status" value="1"/>
</dbReference>
<dbReference type="GO" id="GO:0000287">
    <property type="term" value="F:magnesium ion binding"/>
    <property type="evidence" value="ECO:0007669"/>
    <property type="project" value="TreeGrafter"/>
</dbReference>
<dbReference type="GO" id="GO:0030170">
    <property type="term" value="F:pyridoxal phosphate binding"/>
    <property type="evidence" value="ECO:0007669"/>
    <property type="project" value="InterPro"/>
</dbReference>
<dbReference type="InterPro" id="IPR036052">
    <property type="entry name" value="TrpB-like_PALP_sf"/>
</dbReference>
<evidence type="ECO:0000256" key="4">
    <source>
        <dbReference type="ARBA" id="ARBA00001936"/>
    </source>
</evidence>
<dbReference type="FunFam" id="3.40.50.1100:FF:000007">
    <property type="entry name" value="L-threonine dehydratase catabolic TdcB"/>
    <property type="match status" value="1"/>
</dbReference>
<comment type="cofactor">
    <cofactor evidence="2">
        <name>Ca(2+)</name>
        <dbReference type="ChEBI" id="CHEBI:29108"/>
    </cofactor>
</comment>
<accession>A0AAU8JJL3</accession>
<dbReference type="Gene3D" id="3.40.50.1100">
    <property type="match status" value="2"/>
</dbReference>
<evidence type="ECO:0000256" key="6">
    <source>
        <dbReference type="ARBA" id="ARBA00010869"/>
    </source>
</evidence>
<evidence type="ECO:0000313" key="14">
    <source>
        <dbReference type="EMBL" id="XCM38898.1"/>
    </source>
</evidence>
<dbReference type="GO" id="GO:0070179">
    <property type="term" value="P:D-serine biosynthetic process"/>
    <property type="evidence" value="ECO:0007669"/>
    <property type="project" value="TreeGrafter"/>
</dbReference>
<evidence type="ECO:0000256" key="3">
    <source>
        <dbReference type="ARBA" id="ARBA00001933"/>
    </source>
</evidence>
<gene>
    <name evidence="14" type="ORF">ABWT76_001776</name>
</gene>
<dbReference type="GO" id="GO:0004794">
    <property type="term" value="F:threonine deaminase activity"/>
    <property type="evidence" value="ECO:0007669"/>
    <property type="project" value="UniProtKB-EC"/>
</dbReference>
<evidence type="ECO:0000256" key="2">
    <source>
        <dbReference type="ARBA" id="ARBA00001913"/>
    </source>
</evidence>
<evidence type="ECO:0000256" key="8">
    <source>
        <dbReference type="ARBA" id="ARBA00022842"/>
    </source>
</evidence>
<comment type="function">
    <text evidence="11">Catalyzes the anaerobic formation of alpha-ketobutyrate and ammonia from threonine in a two-step reaction. The first step involved a dehydration of threonine and a production of enamine intermediates (aminocrotonate), which tautomerizes to its imine form (iminobutyrate). Both intermediates are unstable and short-lived. The second step is the nonenzymatic hydrolysis of the enamine/imine intermediates to form 2-ketobutyrate and free ammonia. In the low water environment of the cell, the second step is accelerated by RidA.</text>
</comment>
<dbReference type="GO" id="GO:0018114">
    <property type="term" value="F:threonine racemase activity"/>
    <property type="evidence" value="ECO:0007669"/>
    <property type="project" value="TreeGrafter"/>
</dbReference>
<dbReference type="InterPro" id="IPR000634">
    <property type="entry name" value="Ser/Thr_deHydtase_PyrdxlP-BS"/>
</dbReference>
<dbReference type="InterPro" id="IPR001926">
    <property type="entry name" value="TrpB-like_PALP"/>
</dbReference>
<dbReference type="GO" id="GO:0003941">
    <property type="term" value="F:L-serine ammonia-lyase activity"/>
    <property type="evidence" value="ECO:0007669"/>
    <property type="project" value="TreeGrafter"/>
</dbReference>
<evidence type="ECO:0000256" key="7">
    <source>
        <dbReference type="ARBA" id="ARBA00012096"/>
    </source>
</evidence>
<name>A0AAU8JJL3_9CYAN</name>
<feature type="domain" description="Tryptophan synthase beta chain-like PALP" evidence="13">
    <location>
        <begin position="36"/>
        <end position="319"/>
    </location>
</feature>
<dbReference type="GO" id="GO:0030378">
    <property type="term" value="F:serine racemase activity"/>
    <property type="evidence" value="ECO:0007669"/>
    <property type="project" value="TreeGrafter"/>
</dbReference>
<evidence type="ECO:0000256" key="11">
    <source>
        <dbReference type="ARBA" id="ARBA00025527"/>
    </source>
</evidence>
<comment type="cofactor">
    <cofactor evidence="4">
        <name>Mn(2+)</name>
        <dbReference type="ChEBI" id="CHEBI:29035"/>
    </cofactor>
</comment>
<dbReference type="PANTHER" id="PTHR43050">
    <property type="entry name" value="SERINE / THREONINE RACEMASE FAMILY MEMBER"/>
    <property type="match status" value="1"/>
</dbReference>
<comment type="cofactor">
    <cofactor evidence="5">
        <name>Mg(2+)</name>
        <dbReference type="ChEBI" id="CHEBI:18420"/>
    </cofactor>
</comment>
<sequence>MINLYRHSATIEAPNLPVSYGDVQDAARYLMVQAKHTPVMISRTVNKMTQSEVFFKCENFQRTGSFKFRGAYNALVQLSYEQKHRGVLTYSSGNHAQALALAGQLLGIRPVIVMPEDAPDVKKMATQGYGAEVIFYNPQKTTREEFAQEIAEARGLTIIPPYDDKAVIAGQGTVAKELIEQVGQLDILLVCCGGGGLLSGCAIAAHTLSPSCRVIGVEPAKADDATRSFYSKTLQTVRNPETIADGARTPSLGKLTFPLVQHYVDEMITVSESAIARAMFFLWERMKLVVEPTGAIATAALLEGMISSPEERIGVIISGGNVDLAKIQSYRQLIDEPDPFLGDFI</sequence>
<dbReference type="PROSITE" id="PS00165">
    <property type="entry name" value="DEHYDRATASE_SER_THR"/>
    <property type="match status" value="1"/>
</dbReference>
<comment type="cofactor">
    <cofactor evidence="3">
        <name>pyridoxal 5'-phosphate</name>
        <dbReference type="ChEBI" id="CHEBI:597326"/>
    </cofactor>
</comment>
<reference evidence="14" key="1">
    <citation type="submission" date="2024-07" db="EMBL/GenBank/DDBJ databases">
        <authorList>
            <person name="Kim Y.J."/>
            <person name="Jeong J.Y."/>
        </authorList>
    </citation>
    <scope>NUCLEOTIDE SEQUENCE</scope>
    <source>
        <strain evidence="14">GIHE-MW2</strain>
    </source>
</reference>
<dbReference type="EC" id="4.3.1.19" evidence="7"/>
<dbReference type="AlphaFoldDB" id="A0AAU8JJL3"/>
<evidence type="ECO:0000256" key="9">
    <source>
        <dbReference type="ARBA" id="ARBA00022898"/>
    </source>
</evidence>
<dbReference type="RefSeq" id="WP_054465628.1">
    <property type="nucleotide sequence ID" value="NZ_CP159837.1"/>
</dbReference>
<keyword evidence="9" id="KW-0663">Pyridoxal phosphate</keyword>
<dbReference type="GO" id="GO:0005524">
    <property type="term" value="F:ATP binding"/>
    <property type="evidence" value="ECO:0007669"/>
    <property type="project" value="TreeGrafter"/>
</dbReference>
<keyword evidence="10 14" id="KW-0456">Lyase</keyword>
<proteinExistence type="inferred from homology"/>
<dbReference type="EMBL" id="CP159837">
    <property type="protein sequence ID" value="XCM38898.1"/>
    <property type="molecule type" value="Genomic_DNA"/>
</dbReference>
<dbReference type="PANTHER" id="PTHR43050:SF1">
    <property type="entry name" value="SERINE RACEMASE"/>
    <property type="match status" value="1"/>
</dbReference>
<keyword evidence="8" id="KW-0460">Magnesium</keyword>
<dbReference type="FunFam" id="3.40.50.1100:FF:000005">
    <property type="entry name" value="Threonine dehydratase catabolic"/>
    <property type="match status" value="1"/>
</dbReference>
<dbReference type="NCBIfam" id="NF005454">
    <property type="entry name" value="PRK07048.1"/>
    <property type="match status" value="1"/>
</dbReference>
<evidence type="ECO:0000256" key="12">
    <source>
        <dbReference type="ARBA" id="ARBA00031427"/>
    </source>
</evidence>
<evidence type="ECO:0000256" key="10">
    <source>
        <dbReference type="ARBA" id="ARBA00023239"/>
    </source>
</evidence>
<evidence type="ECO:0000259" key="13">
    <source>
        <dbReference type="Pfam" id="PF00291"/>
    </source>
</evidence>
<protein>
    <recommendedName>
        <fullName evidence="7">threonine ammonia-lyase</fullName>
        <ecNumber evidence="7">4.3.1.19</ecNumber>
    </recommendedName>
    <alternativeName>
        <fullName evidence="12">Threonine deaminase</fullName>
    </alternativeName>
</protein>
<dbReference type="Pfam" id="PF00291">
    <property type="entry name" value="PALP"/>
    <property type="match status" value="1"/>
</dbReference>
<organism evidence="14">
    <name type="scientific">Planktothricoides raciborskii GIHE-MW2</name>
    <dbReference type="NCBI Taxonomy" id="2792601"/>
    <lineage>
        <taxon>Bacteria</taxon>
        <taxon>Bacillati</taxon>
        <taxon>Cyanobacteriota</taxon>
        <taxon>Cyanophyceae</taxon>
        <taxon>Oscillatoriophycideae</taxon>
        <taxon>Oscillatoriales</taxon>
        <taxon>Oscillatoriaceae</taxon>
        <taxon>Planktothricoides</taxon>
    </lineage>
</organism>